<comment type="caution">
    <text evidence="4">Lacks conserved residue(s) required for the propagation of feature annotation.</text>
</comment>
<dbReference type="PANTHER" id="PTHR43591">
    <property type="entry name" value="METHYLTRANSFERASE"/>
    <property type="match status" value="1"/>
</dbReference>
<dbReference type="Gene3D" id="3.40.50.150">
    <property type="entry name" value="Vaccinia Virus protein VP39"/>
    <property type="match status" value="1"/>
</dbReference>
<accession>A0A6B1D8L1</accession>
<dbReference type="GO" id="GO:0032259">
    <property type="term" value="P:methylation"/>
    <property type="evidence" value="ECO:0007669"/>
    <property type="project" value="UniProtKB-KW"/>
</dbReference>
<keyword evidence="2 4" id="KW-0808">Transferase</keyword>
<dbReference type="InterPro" id="IPR029063">
    <property type="entry name" value="SAM-dependent_MTases_sf"/>
</dbReference>
<comment type="pathway">
    <text evidence="4">Quinol/quinone metabolism; menaquinone biosynthesis; menaquinol from 1,4-dihydroxy-2-naphthoate: step 2/2.</text>
</comment>
<comment type="function">
    <text evidence="4">Methyltransferase required for the conversion of demethylmenaquinol (DMKH2) to menaquinol (MKH2).</text>
</comment>
<dbReference type="UniPathway" id="UPA00079">
    <property type="reaction ID" value="UER00169"/>
</dbReference>
<dbReference type="NCBIfam" id="TIGR01934">
    <property type="entry name" value="MenG_MenH_UbiE"/>
    <property type="match status" value="1"/>
</dbReference>
<keyword evidence="5" id="KW-0830">Ubiquinone</keyword>
<dbReference type="HAMAP" id="MF_01813">
    <property type="entry name" value="MenG_UbiE_methyltr"/>
    <property type="match status" value="1"/>
</dbReference>
<evidence type="ECO:0000256" key="4">
    <source>
        <dbReference type="HAMAP-Rule" id="MF_01813"/>
    </source>
</evidence>
<dbReference type="PROSITE" id="PS51608">
    <property type="entry name" value="SAM_MT_UBIE"/>
    <property type="match status" value="1"/>
</dbReference>
<dbReference type="GO" id="GO:0043770">
    <property type="term" value="F:demethylmenaquinone methyltransferase activity"/>
    <property type="evidence" value="ECO:0007669"/>
    <property type="project" value="UniProtKB-UniRule"/>
</dbReference>
<keyword evidence="4" id="KW-0474">Menaquinone biosynthesis</keyword>
<keyword evidence="3 4" id="KW-0949">S-adenosyl-L-methionine</keyword>
<reference evidence="5" key="1">
    <citation type="submission" date="2019-09" db="EMBL/GenBank/DDBJ databases">
        <title>Characterisation of the sponge microbiome using genome-centric metagenomics.</title>
        <authorList>
            <person name="Engelberts J.P."/>
            <person name="Robbins S.J."/>
            <person name="De Goeij J.M."/>
            <person name="Aranda M."/>
            <person name="Bell S.C."/>
            <person name="Webster N.S."/>
        </authorList>
    </citation>
    <scope>NUCLEOTIDE SEQUENCE</scope>
    <source>
        <strain evidence="5">SB0661_bin_32</strain>
    </source>
</reference>
<proteinExistence type="inferred from homology"/>
<evidence type="ECO:0000256" key="3">
    <source>
        <dbReference type="ARBA" id="ARBA00022691"/>
    </source>
</evidence>
<protein>
    <recommendedName>
        <fullName evidence="4">Demethylmenaquinone methyltransferase</fullName>
        <ecNumber evidence="4">2.1.1.163</ecNumber>
    </recommendedName>
</protein>
<gene>
    <name evidence="4" type="primary">menG</name>
    <name evidence="5" type="ORF">F4X14_13370</name>
</gene>
<feature type="binding site" evidence="4">
    <location>
        <position position="65"/>
    </location>
    <ligand>
        <name>S-adenosyl-L-methionine</name>
        <dbReference type="ChEBI" id="CHEBI:59789"/>
    </ligand>
</feature>
<dbReference type="EMBL" id="VXMH01000071">
    <property type="protein sequence ID" value="MYC95944.1"/>
    <property type="molecule type" value="Genomic_DNA"/>
</dbReference>
<comment type="similarity">
    <text evidence="4">Belongs to the class I-like SAM-binding methyltransferase superfamily. MenG/UbiE family.</text>
</comment>
<evidence type="ECO:0000256" key="2">
    <source>
        <dbReference type="ARBA" id="ARBA00022679"/>
    </source>
</evidence>
<name>A0A6B1D8L1_9CHLR</name>
<dbReference type="EC" id="2.1.1.163" evidence="4"/>
<dbReference type="CDD" id="cd02440">
    <property type="entry name" value="AdoMet_MTases"/>
    <property type="match status" value="1"/>
</dbReference>
<dbReference type="SUPFAM" id="SSF53335">
    <property type="entry name" value="S-adenosyl-L-methionine-dependent methyltransferases"/>
    <property type="match status" value="1"/>
</dbReference>
<organism evidence="5">
    <name type="scientific">Caldilineaceae bacterium SB0661_bin_32</name>
    <dbReference type="NCBI Taxonomy" id="2605255"/>
    <lineage>
        <taxon>Bacteria</taxon>
        <taxon>Bacillati</taxon>
        <taxon>Chloroflexota</taxon>
        <taxon>Caldilineae</taxon>
        <taxon>Caldilineales</taxon>
        <taxon>Caldilineaceae</taxon>
    </lineage>
</organism>
<dbReference type="AlphaFoldDB" id="A0A6B1D8L1"/>
<feature type="binding site" evidence="4">
    <location>
        <begin position="120"/>
        <end position="121"/>
    </location>
    <ligand>
        <name>S-adenosyl-L-methionine</name>
        <dbReference type="ChEBI" id="CHEBI:59789"/>
    </ligand>
</feature>
<dbReference type="PANTHER" id="PTHR43591:SF24">
    <property type="entry name" value="2-METHOXY-6-POLYPRENYL-1,4-BENZOQUINOL METHYLASE, MITOCHONDRIAL"/>
    <property type="match status" value="1"/>
</dbReference>
<comment type="caution">
    <text evidence="5">The sequence shown here is derived from an EMBL/GenBank/DDBJ whole genome shotgun (WGS) entry which is preliminary data.</text>
</comment>
<dbReference type="InterPro" id="IPR023576">
    <property type="entry name" value="UbiE/COQ5_MeTrFase_CS"/>
</dbReference>
<sequence length="258" mass="28717">MNSSTPPPTAEKAAYVNQMFAGIAHRYDLLNRLMTGGQDVNWRREVVALCRLPASGRLLDVGTGTGDIAYEAKRTHRDAEVIGCDFTFEMMEVGRRKRAIRSPRFPGGGRTGRVEFVQGDGLHLPFADGYFDAVTSGFLLRNVTDVDTCLAEQRRVTRPGGRIVCLETSPPPPTMLEPLLRFYMLRVIPVFGQLFSTGIGTDGKVFRPRDSAYRYLPQSTVAFLQPEEMARQVERAGFRHVSYVRKMMGTVAIHVGTA</sequence>
<feature type="binding site" evidence="4">
    <location>
        <position position="85"/>
    </location>
    <ligand>
        <name>S-adenosyl-L-methionine</name>
        <dbReference type="ChEBI" id="CHEBI:59789"/>
    </ligand>
</feature>
<comment type="catalytic activity">
    <reaction evidence="4">
        <text>a 2-demethylmenaquinol + S-adenosyl-L-methionine = a menaquinol + S-adenosyl-L-homocysteine + H(+)</text>
        <dbReference type="Rhea" id="RHEA:42640"/>
        <dbReference type="Rhea" id="RHEA-COMP:9539"/>
        <dbReference type="Rhea" id="RHEA-COMP:9563"/>
        <dbReference type="ChEBI" id="CHEBI:15378"/>
        <dbReference type="ChEBI" id="CHEBI:18151"/>
        <dbReference type="ChEBI" id="CHEBI:55437"/>
        <dbReference type="ChEBI" id="CHEBI:57856"/>
        <dbReference type="ChEBI" id="CHEBI:59789"/>
        <dbReference type="EC" id="2.1.1.163"/>
    </reaction>
</comment>
<keyword evidence="1 4" id="KW-0489">Methyltransferase</keyword>
<evidence type="ECO:0000313" key="5">
    <source>
        <dbReference type="EMBL" id="MYC95944.1"/>
    </source>
</evidence>
<dbReference type="PROSITE" id="PS01184">
    <property type="entry name" value="UBIE_2"/>
    <property type="match status" value="1"/>
</dbReference>
<dbReference type="GO" id="GO:0009234">
    <property type="term" value="P:menaquinone biosynthetic process"/>
    <property type="evidence" value="ECO:0007669"/>
    <property type="project" value="UniProtKB-UniRule"/>
</dbReference>
<dbReference type="Pfam" id="PF01209">
    <property type="entry name" value="Ubie_methyltran"/>
    <property type="match status" value="1"/>
</dbReference>
<dbReference type="InterPro" id="IPR004033">
    <property type="entry name" value="UbiE/COQ5_MeTrFase"/>
</dbReference>
<evidence type="ECO:0000256" key="1">
    <source>
        <dbReference type="ARBA" id="ARBA00022603"/>
    </source>
</evidence>